<sequence>MSAHGDRFRPLRYQLHNENKGSLRKTKRRSRMTSLSLPDDFEELDLKRKSKLSGDGIVHPVEILRMSCLEDNKYVHQAMKLDRSYGSRLRLASFS</sequence>
<reference evidence="1 2" key="1">
    <citation type="submission" date="2020-01" db="EMBL/GenBank/DDBJ databases">
        <title>Draft genome sequence of Aspergillus udagawae IFM 53868.</title>
        <authorList>
            <person name="Takahashi H."/>
            <person name="Yaguchi T."/>
        </authorList>
    </citation>
    <scope>NUCLEOTIDE SEQUENCE [LARGE SCALE GENOMIC DNA]</scope>
    <source>
        <strain evidence="1 2">IFM 53868</strain>
    </source>
</reference>
<dbReference type="EMBL" id="BLKG01000047">
    <property type="protein sequence ID" value="GFF86816.1"/>
    <property type="molecule type" value="Genomic_DNA"/>
</dbReference>
<evidence type="ECO:0000313" key="1">
    <source>
        <dbReference type="EMBL" id="GFF86816.1"/>
    </source>
</evidence>
<evidence type="ECO:0000313" key="2">
    <source>
        <dbReference type="Proteomes" id="UP000465266"/>
    </source>
</evidence>
<name>A0ABQ1AS11_9EURO</name>
<protein>
    <submittedName>
        <fullName evidence="1">Uncharacterized protein</fullName>
    </submittedName>
</protein>
<accession>A0ABQ1AS11</accession>
<comment type="caution">
    <text evidence="1">The sequence shown here is derived from an EMBL/GenBank/DDBJ whole genome shotgun (WGS) entry which is preliminary data.</text>
</comment>
<proteinExistence type="predicted"/>
<keyword evidence="2" id="KW-1185">Reference proteome</keyword>
<organism evidence="1 2">
    <name type="scientific">Aspergillus udagawae</name>
    <dbReference type="NCBI Taxonomy" id="91492"/>
    <lineage>
        <taxon>Eukaryota</taxon>
        <taxon>Fungi</taxon>
        <taxon>Dikarya</taxon>
        <taxon>Ascomycota</taxon>
        <taxon>Pezizomycotina</taxon>
        <taxon>Eurotiomycetes</taxon>
        <taxon>Eurotiomycetidae</taxon>
        <taxon>Eurotiales</taxon>
        <taxon>Aspergillaceae</taxon>
        <taxon>Aspergillus</taxon>
        <taxon>Aspergillus subgen. Fumigati</taxon>
    </lineage>
</organism>
<gene>
    <name evidence="1" type="ORF">IFM53868_04936</name>
</gene>
<dbReference type="Proteomes" id="UP000465266">
    <property type="component" value="Unassembled WGS sequence"/>
</dbReference>